<accession>A0ABQ6MYZ2</accession>
<feature type="compositionally biased region" description="Polar residues" evidence="1">
    <location>
        <begin position="17"/>
        <end position="31"/>
    </location>
</feature>
<comment type="caution">
    <text evidence="2">The sequence shown here is derived from an EMBL/GenBank/DDBJ whole genome shotgun (WGS) entry which is preliminary data.</text>
</comment>
<dbReference type="Proteomes" id="UP001165060">
    <property type="component" value="Unassembled WGS sequence"/>
</dbReference>
<evidence type="ECO:0000256" key="1">
    <source>
        <dbReference type="SAM" id="MobiDB-lite"/>
    </source>
</evidence>
<dbReference type="EMBL" id="BRYB01000690">
    <property type="protein sequence ID" value="GMI35476.1"/>
    <property type="molecule type" value="Genomic_DNA"/>
</dbReference>
<gene>
    <name evidence="2" type="ORF">TeGR_g7098</name>
</gene>
<dbReference type="PROSITE" id="PS50096">
    <property type="entry name" value="IQ"/>
    <property type="match status" value="1"/>
</dbReference>
<keyword evidence="3" id="KW-1185">Reference proteome</keyword>
<feature type="compositionally biased region" description="Polar residues" evidence="1">
    <location>
        <begin position="67"/>
        <end position="79"/>
    </location>
</feature>
<feature type="compositionally biased region" description="Low complexity" evidence="1">
    <location>
        <begin position="32"/>
        <end position="64"/>
    </location>
</feature>
<feature type="region of interest" description="Disordered" evidence="1">
    <location>
        <begin position="454"/>
        <end position="483"/>
    </location>
</feature>
<evidence type="ECO:0000313" key="2">
    <source>
        <dbReference type="EMBL" id="GMI35476.1"/>
    </source>
</evidence>
<reference evidence="2 3" key="1">
    <citation type="journal article" date="2023" name="Commun. Biol.">
        <title>Genome analysis of Parmales, the sister group of diatoms, reveals the evolutionary specialization of diatoms from phago-mixotrophs to photoautotrophs.</title>
        <authorList>
            <person name="Ban H."/>
            <person name="Sato S."/>
            <person name="Yoshikawa S."/>
            <person name="Yamada K."/>
            <person name="Nakamura Y."/>
            <person name="Ichinomiya M."/>
            <person name="Sato N."/>
            <person name="Blanc-Mathieu R."/>
            <person name="Endo H."/>
            <person name="Kuwata A."/>
            <person name="Ogata H."/>
        </authorList>
    </citation>
    <scope>NUCLEOTIDE SEQUENCE [LARGE SCALE GENOMIC DNA]</scope>
</reference>
<feature type="region of interest" description="Disordered" evidence="1">
    <location>
        <begin position="1"/>
        <end position="111"/>
    </location>
</feature>
<protein>
    <recommendedName>
        <fullName evidence="4">SAP domain-containing protein</fullName>
    </recommendedName>
</protein>
<proteinExistence type="predicted"/>
<feature type="compositionally biased region" description="Low complexity" evidence="1">
    <location>
        <begin position="516"/>
        <end position="527"/>
    </location>
</feature>
<feature type="compositionally biased region" description="Basic and acidic residues" evidence="1">
    <location>
        <begin position="553"/>
        <end position="567"/>
    </location>
</feature>
<evidence type="ECO:0000313" key="3">
    <source>
        <dbReference type="Proteomes" id="UP001165060"/>
    </source>
</evidence>
<feature type="compositionally biased region" description="Basic and acidic residues" evidence="1">
    <location>
        <begin position="471"/>
        <end position="483"/>
    </location>
</feature>
<organism evidence="2 3">
    <name type="scientific">Tetraparma gracilis</name>
    <dbReference type="NCBI Taxonomy" id="2962635"/>
    <lineage>
        <taxon>Eukaryota</taxon>
        <taxon>Sar</taxon>
        <taxon>Stramenopiles</taxon>
        <taxon>Ochrophyta</taxon>
        <taxon>Bolidophyceae</taxon>
        <taxon>Parmales</taxon>
        <taxon>Triparmaceae</taxon>
        <taxon>Tetraparma</taxon>
    </lineage>
</organism>
<evidence type="ECO:0008006" key="4">
    <source>
        <dbReference type="Google" id="ProtNLM"/>
    </source>
</evidence>
<feature type="compositionally biased region" description="Basic and acidic residues" evidence="1">
    <location>
        <begin position="528"/>
        <end position="544"/>
    </location>
</feature>
<sequence>MADSHLTPNPYPLSPASVASSGPQFPSSPDGSLSLTSPLPHPSLTSLTLNSAPAQPPSHAHALANDAPSSPSHITSSTKMAPHSLTPYGLRDWKGHSDLPSRPASAADNWGSRPDLLKLAKASEDYMITAGKLPARAKPPPPPPTPRLTDEQVQEVDRFVQAYEKRTLDRIVYETPSEMYRRILGNIPGMTMTQMRSELKKRGLHKRNLSRPELEQRLAIAYTKETRQKRLEEAHADKDDPIIQGIRKECFSFHILEEKADVAARKVDPKYYNSPRSVFLSLPQLERVFKNLTPDVLEPAILVFDLQRDWVFRPAARLPDAHFDSKYVKVSEEVKELISFKEEAGLCFWFRPEKNYEAMSEFFSKIQDPMNPDRFNYNPLKLQDFWWWRISQHDAWKGQGYYGERKPEPRFVRSIEKIVGNFKNQLFEMAATAELIVQSNPSLDVQPWFDVPVEEDDASKSTKRSSVRGNAEQKRKAAAKERAREMAKLKEAEEKLVVQQELGDKASVVTMQAFVRGGLSRGSSRGGVTKDMKSDWKSKGRVQEEGGGEEGAEEKKDGSDPTTKTDN</sequence>
<name>A0ABQ6MYZ2_9STRA</name>
<feature type="region of interest" description="Disordered" evidence="1">
    <location>
        <begin position="514"/>
        <end position="567"/>
    </location>
</feature>